<dbReference type="InterPro" id="IPR001623">
    <property type="entry name" value="DnaJ_domain"/>
</dbReference>
<name>A0A7K4NL37_9ARCH</name>
<dbReference type="PRINTS" id="PR00625">
    <property type="entry name" value="JDOMAIN"/>
</dbReference>
<dbReference type="EMBL" id="JACATG010000005">
    <property type="protein sequence ID" value="NWK13833.1"/>
    <property type="molecule type" value="Genomic_DNA"/>
</dbReference>
<evidence type="ECO:0000313" key="13">
    <source>
        <dbReference type="Proteomes" id="UP000563820"/>
    </source>
</evidence>
<dbReference type="Gene3D" id="1.10.287.110">
    <property type="entry name" value="DnaJ domain"/>
    <property type="match status" value="1"/>
</dbReference>
<dbReference type="AlphaFoldDB" id="A0A7K4NL37"/>
<dbReference type="Proteomes" id="UP000535457">
    <property type="component" value="Unassembled WGS sequence"/>
</dbReference>
<reference evidence="6" key="2">
    <citation type="submission" date="2020-06" db="EMBL/GenBank/DDBJ databases">
        <authorList>
            <person name="Wang Y."/>
        </authorList>
    </citation>
    <scope>NUCLEOTIDE SEQUENCE</scope>
    <source>
        <strain evidence="4">L15a</strain>
        <strain evidence="8">L19a</strain>
        <strain evidence="7">T1C4</strain>
        <strain evidence="3">T1L11</strain>
        <strain evidence="6">T1L9</strain>
        <strain evidence="5">T3L1</strain>
    </source>
</reference>
<evidence type="ECO:0000259" key="2">
    <source>
        <dbReference type="PROSITE" id="PS50076"/>
    </source>
</evidence>
<gene>
    <name evidence="6" type="ORF">HX840_05620</name>
    <name evidence="7" type="ORF">HX847_04835</name>
    <name evidence="3" type="ORF">HX848_07575</name>
    <name evidence="8" type="ORF">HX853_04265</name>
    <name evidence="5" type="ORF">HX854_06065</name>
    <name evidence="4" type="ORF">HX858_07995</name>
</gene>
<reference evidence="9 10" key="1">
    <citation type="journal article" date="2019" name="Environ. Microbiol.">
        <title>Genomics insights into ecotype formation of ammonia-oxidizing archaea in the deep ocean.</title>
        <authorList>
            <person name="Wang Y."/>
            <person name="Huang J.M."/>
            <person name="Cui G.J."/>
            <person name="Nunoura T."/>
            <person name="Takaki Y."/>
            <person name="Li W.L."/>
            <person name="Li J."/>
            <person name="Gao Z.M."/>
            <person name="Takai K."/>
            <person name="Zhang A.Q."/>
            <person name="Stepanauskas R."/>
        </authorList>
    </citation>
    <scope>NUCLEOTIDE SEQUENCE [LARGE SCALE GENOMIC DNA]</scope>
    <source>
        <strain evidence="4 14">L15a</strain>
        <strain evidence="8 10">L19a</strain>
        <strain evidence="7 12">T1C4</strain>
        <strain evidence="3 13">T1L11</strain>
        <strain evidence="6 11">T1L9</strain>
        <strain evidence="5 9">T3L1</strain>
    </source>
</reference>
<dbReference type="Proteomes" id="UP000575480">
    <property type="component" value="Unassembled WGS sequence"/>
</dbReference>
<evidence type="ECO:0000313" key="12">
    <source>
        <dbReference type="Proteomes" id="UP000559282"/>
    </source>
</evidence>
<dbReference type="Proteomes" id="UP000563820">
    <property type="component" value="Unassembled WGS sequence"/>
</dbReference>
<evidence type="ECO:0000256" key="1">
    <source>
        <dbReference type="SAM" id="Phobius"/>
    </source>
</evidence>
<proteinExistence type="predicted"/>
<comment type="caution">
    <text evidence="6">The sequence shown here is derived from an EMBL/GenBank/DDBJ whole genome shotgun (WGS) entry which is preliminary data.</text>
</comment>
<evidence type="ECO:0000313" key="10">
    <source>
        <dbReference type="Proteomes" id="UP000535457"/>
    </source>
</evidence>
<evidence type="ECO:0000313" key="7">
    <source>
        <dbReference type="EMBL" id="NWK07721.1"/>
    </source>
</evidence>
<organism evidence="6 11">
    <name type="scientific">Marine Group I thaumarchaeote</name>
    <dbReference type="NCBI Taxonomy" id="2511932"/>
    <lineage>
        <taxon>Archaea</taxon>
        <taxon>Nitrososphaerota</taxon>
        <taxon>Marine Group I</taxon>
    </lineage>
</organism>
<dbReference type="EMBL" id="JACATC010000007">
    <property type="protein sequence ID" value="NWJ84272.1"/>
    <property type="molecule type" value="Genomic_DNA"/>
</dbReference>
<evidence type="ECO:0000313" key="3">
    <source>
        <dbReference type="EMBL" id="NWJ29219.1"/>
    </source>
</evidence>
<dbReference type="EMBL" id="JACATF010000017">
    <property type="protein sequence ID" value="NWK07721.1"/>
    <property type="molecule type" value="Genomic_DNA"/>
</dbReference>
<dbReference type="SMART" id="SM00271">
    <property type="entry name" value="DnaJ"/>
    <property type="match status" value="1"/>
</dbReference>
<evidence type="ECO:0000313" key="4">
    <source>
        <dbReference type="EMBL" id="NWJ57673.1"/>
    </source>
</evidence>
<dbReference type="Proteomes" id="UP000547822">
    <property type="component" value="Unassembled WGS sequence"/>
</dbReference>
<evidence type="ECO:0000313" key="14">
    <source>
        <dbReference type="Proteomes" id="UP000575480"/>
    </source>
</evidence>
<dbReference type="Proteomes" id="UP000520052">
    <property type="component" value="Unassembled WGS sequence"/>
</dbReference>
<accession>A0A7K4NL37</accession>
<dbReference type="EMBL" id="JACATD010000007">
    <property type="protein sequence ID" value="NWK01360.1"/>
    <property type="molecule type" value="Genomic_DNA"/>
</dbReference>
<evidence type="ECO:0000313" key="11">
    <source>
        <dbReference type="Proteomes" id="UP000547822"/>
    </source>
</evidence>
<dbReference type="SUPFAM" id="SSF46565">
    <property type="entry name" value="Chaperone J-domain"/>
    <property type="match status" value="1"/>
</dbReference>
<evidence type="ECO:0000313" key="5">
    <source>
        <dbReference type="EMBL" id="NWJ84272.1"/>
    </source>
</evidence>
<feature type="domain" description="J" evidence="2">
    <location>
        <begin position="118"/>
        <end position="181"/>
    </location>
</feature>
<dbReference type="PROSITE" id="PS50076">
    <property type="entry name" value="DNAJ_2"/>
    <property type="match status" value="1"/>
</dbReference>
<dbReference type="InterPro" id="IPR036869">
    <property type="entry name" value="J_dom_sf"/>
</dbReference>
<dbReference type="CDD" id="cd06257">
    <property type="entry name" value="DnaJ"/>
    <property type="match status" value="1"/>
</dbReference>
<keyword evidence="1" id="KW-0812">Transmembrane</keyword>
<dbReference type="PANTHER" id="PTHR24074">
    <property type="entry name" value="CO-CHAPERONE PROTEIN DJLA"/>
    <property type="match status" value="1"/>
</dbReference>
<evidence type="ECO:0000313" key="6">
    <source>
        <dbReference type="EMBL" id="NWK01360.1"/>
    </source>
</evidence>
<evidence type="ECO:0000313" key="9">
    <source>
        <dbReference type="Proteomes" id="UP000520052"/>
    </source>
</evidence>
<protein>
    <submittedName>
        <fullName evidence="6">J domain-containing protein</fullName>
    </submittedName>
</protein>
<dbReference type="Pfam" id="PF00226">
    <property type="entry name" value="DnaJ"/>
    <property type="match status" value="1"/>
</dbReference>
<dbReference type="EMBL" id="JACATH010000010">
    <property type="protein sequence ID" value="NWJ57673.1"/>
    <property type="molecule type" value="Genomic_DNA"/>
</dbReference>
<evidence type="ECO:0000313" key="8">
    <source>
        <dbReference type="EMBL" id="NWK13833.1"/>
    </source>
</evidence>
<keyword evidence="1" id="KW-0472">Membrane</keyword>
<dbReference type="InterPro" id="IPR050817">
    <property type="entry name" value="DjlA_DnaK_co-chaperone"/>
</dbReference>
<sequence length="184" mass="21820">MKQLDIFIISVIIIGSLQTTYAQTDKTDMLLEVSDEEKIILFASFAIAIIAIFLFLSRDIILRKKTSYDNEEFESKKERTYEKYHSDWGDDYEEIGTRKNTKEDTEFRNAARNNELRNYYEDLGVPKDATQKEIKKKFRELAKKTHPDKTKEDSEEAMAKLNKAYEILSDKERREKYDRYLKVS</sequence>
<feature type="transmembrane region" description="Helical" evidence="1">
    <location>
        <begin position="38"/>
        <end position="56"/>
    </location>
</feature>
<keyword evidence="1" id="KW-1133">Transmembrane helix</keyword>
<dbReference type="EMBL" id="JACATE010000016">
    <property type="protein sequence ID" value="NWJ29219.1"/>
    <property type="molecule type" value="Genomic_DNA"/>
</dbReference>
<dbReference type="Proteomes" id="UP000559282">
    <property type="component" value="Unassembled WGS sequence"/>
</dbReference>